<evidence type="ECO:0000256" key="2">
    <source>
        <dbReference type="SAM" id="Phobius"/>
    </source>
</evidence>
<dbReference type="Pfam" id="PF00326">
    <property type="entry name" value="Peptidase_S9"/>
    <property type="match status" value="1"/>
</dbReference>
<evidence type="ECO:0000313" key="6">
    <source>
        <dbReference type="Proteomes" id="UP000552097"/>
    </source>
</evidence>
<feature type="transmembrane region" description="Helical" evidence="2">
    <location>
        <begin position="401"/>
        <end position="421"/>
    </location>
</feature>
<dbReference type="GO" id="GO:0006508">
    <property type="term" value="P:proteolysis"/>
    <property type="evidence" value="ECO:0007669"/>
    <property type="project" value="InterPro"/>
</dbReference>
<feature type="transmembrane region" description="Helical" evidence="2">
    <location>
        <begin position="433"/>
        <end position="452"/>
    </location>
</feature>
<keyword evidence="2" id="KW-0472">Membrane</keyword>
<dbReference type="InterPro" id="IPR001375">
    <property type="entry name" value="Peptidase_S9_cat"/>
</dbReference>
<dbReference type="PANTHER" id="PTHR43265">
    <property type="entry name" value="ESTERASE ESTD"/>
    <property type="match status" value="1"/>
</dbReference>
<proteinExistence type="predicted"/>
<protein>
    <submittedName>
        <fullName evidence="5">Uncharacterized membrane protein YhaH (DUF805 family)</fullName>
    </submittedName>
</protein>
<feature type="transmembrane region" description="Helical" evidence="2">
    <location>
        <begin position="325"/>
        <end position="347"/>
    </location>
</feature>
<keyword evidence="3" id="KW-0732">Signal</keyword>
<keyword evidence="2" id="KW-1133">Transmembrane helix</keyword>
<feature type="transmembrane region" description="Helical" evidence="2">
    <location>
        <begin position="359"/>
        <end position="381"/>
    </location>
</feature>
<organism evidence="5 6">
    <name type="scientific">Saccharothrix ecbatanensis</name>
    <dbReference type="NCBI Taxonomy" id="1105145"/>
    <lineage>
        <taxon>Bacteria</taxon>
        <taxon>Bacillati</taxon>
        <taxon>Actinomycetota</taxon>
        <taxon>Actinomycetes</taxon>
        <taxon>Pseudonocardiales</taxon>
        <taxon>Pseudonocardiaceae</taxon>
        <taxon>Saccharothrix</taxon>
    </lineage>
</organism>
<dbReference type="InterPro" id="IPR029058">
    <property type="entry name" value="AB_hydrolase_fold"/>
</dbReference>
<dbReference type="GO" id="GO:0008236">
    <property type="term" value="F:serine-type peptidase activity"/>
    <property type="evidence" value="ECO:0007669"/>
    <property type="project" value="InterPro"/>
</dbReference>
<gene>
    <name evidence="5" type="ORF">F4560_003826</name>
</gene>
<dbReference type="InterPro" id="IPR053145">
    <property type="entry name" value="AB_hydrolase_Est10"/>
</dbReference>
<dbReference type="AlphaFoldDB" id="A0A7W9M1P5"/>
<dbReference type="SUPFAM" id="SSF53474">
    <property type="entry name" value="alpha/beta-Hydrolases"/>
    <property type="match status" value="1"/>
</dbReference>
<reference evidence="5 6" key="1">
    <citation type="submission" date="2020-08" db="EMBL/GenBank/DDBJ databases">
        <title>Sequencing the genomes of 1000 actinobacteria strains.</title>
        <authorList>
            <person name="Klenk H.-P."/>
        </authorList>
    </citation>
    <scope>NUCLEOTIDE SEQUENCE [LARGE SCALE GENOMIC DNA]</scope>
    <source>
        <strain evidence="5 6">DSM 45486</strain>
    </source>
</reference>
<evidence type="ECO:0000259" key="4">
    <source>
        <dbReference type="Pfam" id="PF00326"/>
    </source>
</evidence>
<dbReference type="Proteomes" id="UP000552097">
    <property type="component" value="Unassembled WGS sequence"/>
</dbReference>
<dbReference type="GO" id="GO:0052689">
    <property type="term" value="F:carboxylic ester hydrolase activity"/>
    <property type="evidence" value="ECO:0007669"/>
    <property type="project" value="TreeGrafter"/>
</dbReference>
<dbReference type="RefSeq" id="WP_312869355.1">
    <property type="nucleotide sequence ID" value="NZ_JACHMO010000001.1"/>
</dbReference>
<evidence type="ECO:0000313" key="5">
    <source>
        <dbReference type="EMBL" id="MBB5804058.1"/>
    </source>
</evidence>
<name>A0A7W9M1P5_9PSEU</name>
<feature type="signal peptide" evidence="3">
    <location>
        <begin position="1"/>
        <end position="25"/>
    </location>
</feature>
<evidence type="ECO:0000256" key="3">
    <source>
        <dbReference type="SAM" id="SignalP"/>
    </source>
</evidence>
<keyword evidence="2" id="KW-0812">Transmembrane</keyword>
<feature type="chain" id="PRO_5031401027" evidence="3">
    <location>
        <begin position="26"/>
        <end position="455"/>
    </location>
</feature>
<accession>A0A7W9M1P5</accession>
<sequence length="455" mass="47831">MLPAHKSAVLILAVASALLPLPATAEPAGPTTTDVTFASGDHTLHGTVIAPPDANGPAVVIVAGAGSTHRDDYRREAEAFARAGITALIYDKAPGYSRATSTFGDLADDALAGVRLLRTRPGVDPSLVGLWGHSQGGWVVPLAASRSNDVAFVVTVAASGMDAARTQLWSNHAHLAHAGVNTRLIGPLGHNVSRMLDAAGLFGDTAYDPATTLTGVDQPLLGVFAQHDRSTAPGESLTTFRQSLDQGGNTHYTLRVVPNADHNMRRSTNGFDDGTADFAPGYVDLMTSWINDLAAGPPHASADAPPDQPVHSEPVTPLAWHESPWLHTIGVILMLLAFLAYPVAAAVRRLRGRRSPTPVRWLARCLAVGGIATVLGALTYLFSIVQSGATDVRSSVLGRPLPWLLLQLTAVGVLVATALVIAGWRRQRPTPRLAVLTAGGVVFLPWAAYWGLLTV</sequence>
<keyword evidence="6" id="KW-1185">Reference proteome</keyword>
<feature type="region of interest" description="Disordered" evidence="1">
    <location>
        <begin position="296"/>
        <end position="315"/>
    </location>
</feature>
<comment type="caution">
    <text evidence="5">The sequence shown here is derived from an EMBL/GenBank/DDBJ whole genome shotgun (WGS) entry which is preliminary data.</text>
</comment>
<dbReference type="PANTHER" id="PTHR43265:SF1">
    <property type="entry name" value="ESTERASE ESTD"/>
    <property type="match status" value="1"/>
</dbReference>
<feature type="domain" description="Peptidase S9 prolyl oligopeptidase catalytic" evidence="4">
    <location>
        <begin position="107"/>
        <end position="271"/>
    </location>
</feature>
<evidence type="ECO:0000256" key="1">
    <source>
        <dbReference type="SAM" id="MobiDB-lite"/>
    </source>
</evidence>
<dbReference type="Gene3D" id="3.40.50.1820">
    <property type="entry name" value="alpha/beta hydrolase"/>
    <property type="match status" value="1"/>
</dbReference>
<dbReference type="EMBL" id="JACHMO010000001">
    <property type="protein sequence ID" value="MBB5804058.1"/>
    <property type="molecule type" value="Genomic_DNA"/>
</dbReference>